<name>A0A8D8XHC3_9HEMI</name>
<dbReference type="EMBL" id="HBUF01332468">
    <property type="protein sequence ID" value="CAG6697198.1"/>
    <property type="molecule type" value="Transcribed_RNA"/>
</dbReference>
<dbReference type="AlphaFoldDB" id="A0A8D8XHC3"/>
<feature type="transmembrane region" description="Helical" evidence="1">
    <location>
        <begin position="27"/>
        <end position="45"/>
    </location>
</feature>
<proteinExistence type="predicted"/>
<reference evidence="2" key="1">
    <citation type="submission" date="2021-05" db="EMBL/GenBank/DDBJ databases">
        <authorList>
            <person name="Alioto T."/>
            <person name="Alioto T."/>
            <person name="Gomez Garrido J."/>
        </authorList>
    </citation>
    <scope>NUCLEOTIDE SEQUENCE</scope>
</reference>
<sequence length="112" mass="13008">MALRLLCKSTAMCNMCLLFKSWLHTKYLTLSPLLIAVIAQCLYLFLLVKGFIKILYSLFLVCADSLFRHKHSGMKQISFSTGLWRKIMDFQMITIPTYLHYLPTQIVIELIS</sequence>
<dbReference type="EMBL" id="HBUF01332467">
    <property type="protein sequence ID" value="CAG6697196.1"/>
    <property type="molecule type" value="Transcribed_RNA"/>
</dbReference>
<dbReference type="EMBL" id="HBUF01332469">
    <property type="protein sequence ID" value="CAG6697200.1"/>
    <property type="molecule type" value="Transcribed_RNA"/>
</dbReference>
<evidence type="ECO:0000313" key="2">
    <source>
        <dbReference type="EMBL" id="CAG6697198.1"/>
    </source>
</evidence>
<evidence type="ECO:0000256" key="1">
    <source>
        <dbReference type="SAM" id="Phobius"/>
    </source>
</evidence>
<protein>
    <submittedName>
        <fullName evidence="2">Uncharacterized protein</fullName>
    </submittedName>
</protein>
<keyword evidence="1" id="KW-0472">Membrane</keyword>
<organism evidence="2">
    <name type="scientific">Cacopsylla melanoneura</name>
    <dbReference type="NCBI Taxonomy" id="428564"/>
    <lineage>
        <taxon>Eukaryota</taxon>
        <taxon>Metazoa</taxon>
        <taxon>Ecdysozoa</taxon>
        <taxon>Arthropoda</taxon>
        <taxon>Hexapoda</taxon>
        <taxon>Insecta</taxon>
        <taxon>Pterygota</taxon>
        <taxon>Neoptera</taxon>
        <taxon>Paraneoptera</taxon>
        <taxon>Hemiptera</taxon>
        <taxon>Sternorrhyncha</taxon>
        <taxon>Psylloidea</taxon>
        <taxon>Psyllidae</taxon>
        <taxon>Psyllinae</taxon>
        <taxon>Cacopsylla</taxon>
    </lineage>
</organism>
<keyword evidence="1" id="KW-1133">Transmembrane helix</keyword>
<accession>A0A8D8XHC3</accession>
<keyword evidence="1" id="KW-0812">Transmembrane</keyword>